<feature type="transmembrane region" description="Helical" evidence="1">
    <location>
        <begin position="96"/>
        <end position="115"/>
    </location>
</feature>
<dbReference type="PANTHER" id="PTHR31061:SF24">
    <property type="entry name" value="LD22376P"/>
    <property type="match status" value="1"/>
</dbReference>
<gene>
    <name evidence="3" type="ORF">EHT87_29455</name>
</gene>
<feature type="transmembrane region" description="Helical" evidence="1">
    <location>
        <begin position="242"/>
        <end position="266"/>
    </location>
</feature>
<evidence type="ECO:0000313" key="3">
    <source>
        <dbReference type="EMBL" id="RRB10355.1"/>
    </source>
</evidence>
<dbReference type="Proteomes" id="UP000274271">
    <property type="component" value="Unassembled WGS sequence"/>
</dbReference>
<name>A0A3P1CAR7_9BACT</name>
<dbReference type="Pfam" id="PF16401">
    <property type="entry name" value="DUF5009"/>
    <property type="match status" value="1"/>
</dbReference>
<dbReference type="PANTHER" id="PTHR31061">
    <property type="entry name" value="LD22376P"/>
    <property type="match status" value="1"/>
</dbReference>
<feature type="transmembrane region" description="Helical" evidence="1">
    <location>
        <begin position="130"/>
        <end position="147"/>
    </location>
</feature>
<proteinExistence type="predicted"/>
<protein>
    <submittedName>
        <fullName evidence="3">DUF5009 domain-containing protein</fullName>
    </submittedName>
</protein>
<feature type="transmembrane region" description="Helical" evidence="1">
    <location>
        <begin position="374"/>
        <end position="398"/>
    </location>
</feature>
<keyword evidence="1" id="KW-1133">Transmembrane helix</keyword>
<sequence length="407" mass="44537">MNKTAILPSQSIQTALNPARVGAIDLLRALTMVLMIFVNDLWSLQDIPAWLEHVPRGADGIGLADVVFPAFLFIVGMSLPFAVDNRRKKGDSDRQLVGHVLLRSAALLMMGVFLVNGESINETATGMPRLLWNVLSCTSFILVWNTYPKSVPNWLGTVLKIIGLLALLVLAFLYRGGDAEKITRFEPHWWGILGLIGWSYLAAALVTVFARNRLSILIAAWCGFAILSMASQAGLLPKAIDFIPAAIRGGTLAGLSMGGVVIATLFQHYRKQGNNRQMTAVFLGIAVFLTGLSVVTRPYWGLSKLDATPAWLFLCSAFTILAFTAIYWLADVKQKGPWFSFIKPAGTDTLLCYLIPYFAYATTAFLGIRLPDVLLTGGIGLLKSFLFALLCVWITRILSKAGVRLKL</sequence>
<reference evidence="3 4" key="1">
    <citation type="submission" date="2018-11" db="EMBL/GenBank/DDBJ databases">
        <authorList>
            <person name="Zhou Z."/>
            <person name="Wang G."/>
        </authorList>
    </citation>
    <scope>NUCLEOTIDE SEQUENCE [LARGE SCALE GENOMIC DNA]</scope>
    <source>
        <strain evidence="3 4">KCTC42998</strain>
    </source>
</reference>
<feature type="transmembrane region" description="Helical" evidence="1">
    <location>
        <begin position="21"/>
        <end position="42"/>
    </location>
</feature>
<evidence type="ECO:0000259" key="2">
    <source>
        <dbReference type="Pfam" id="PF16401"/>
    </source>
</evidence>
<evidence type="ECO:0000256" key="1">
    <source>
        <dbReference type="SAM" id="Phobius"/>
    </source>
</evidence>
<feature type="transmembrane region" description="Helical" evidence="1">
    <location>
        <begin position="311"/>
        <end position="330"/>
    </location>
</feature>
<feature type="transmembrane region" description="Helical" evidence="1">
    <location>
        <begin position="278"/>
        <end position="299"/>
    </location>
</feature>
<dbReference type="EMBL" id="RQJP01000007">
    <property type="protein sequence ID" value="RRB10355.1"/>
    <property type="molecule type" value="Genomic_DNA"/>
</dbReference>
<feature type="transmembrane region" description="Helical" evidence="1">
    <location>
        <begin position="154"/>
        <end position="174"/>
    </location>
</feature>
<feature type="transmembrane region" description="Helical" evidence="1">
    <location>
        <begin position="216"/>
        <end position="236"/>
    </location>
</feature>
<feature type="domain" description="DUF5009" evidence="2">
    <location>
        <begin position="22"/>
        <end position="188"/>
    </location>
</feature>
<dbReference type="InterPro" id="IPR032176">
    <property type="entry name" value="DUF5009"/>
</dbReference>
<feature type="transmembrane region" description="Helical" evidence="1">
    <location>
        <begin position="350"/>
        <end position="368"/>
    </location>
</feature>
<comment type="caution">
    <text evidence="3">The sequence shown here is derived from an EMBL/GenBank/DDBJ whole genome shotgun (WGS) entry which is preliminary data.</text>
</comment>
<feature type="transmembrane region" description="Helical" evidence="1">
    <location>
        <begin position="189"/>
        <end position="209"/>
    </location>
</feature>
<accession>A0A3P1CAR7</accession>
<dbReference type="OrthoDB" id="9788724at2"/>
<keyword evidence="1" id="KW-0472">Membrane</keyword>
<keyword evidence="1" id="KW-0812">Transmembrane</keyword>
<evidence type="ECO:0000313" key="4">
    <source>
        <dbReference type="Proteomes" id="UP000274271"/>
    </source>
</evidence>
<feature type="transmembrane region" description="Helical" evidence="1">
    <location>
        <begin position="62"/>
        <end position="84"/>
    </location>
</feature>
<dbReference type="RefSeq" id="WP_124910367.1">
    <property type="nucleotide sequence ID" value="NZ_RQJP01000007.1"/>
</dbReference>
<keyword evidence="4" id="KW-1185">Reference proteome</keyword>
<organism evidence="3 4">
    <name type="scientific">Larkinella knui</name>
    <dbReference type="NCBI Taxonomy" id="2025310"/>
    <lineage>
        <taxon>Bacteria</taxon>
        <taxon>Pseudomonadati</taxon>
        <taxon>Bacteroidota</taxon>
        <taxon>Cytophagia</taxon>
        <taxon>Cytophagales</taxon>
        <taxon>Spirosomataceae</taxon>
        <taxon>Larkinella</taxon>
    </lineage>
</organism>
<dbReference type="AlphaFoldDB" id="A0A3P1CAR7"/>